<gene>
    <name evidence="2" type="ORF">NCTC10124_01285</name>
</gene>
<keyword evidence="1" id="KW-0812">Transmembrane</keyword>
<dbReference type="Proteomes" id="UP000259328">
    <property type="component" value="Chromosome"/>
</dbReference>
<keyword evidence="1" id="KW-1133">Transmembrane helix</keyword>
<evidence type="ECO:0000313" key="2">
    <source>
        <dbReference type="EMBL" id="SYV93531.1"/>
    </source>
</evidence>
<feature type="non-terminal residue" evidence="2">
    <location>
        <position position="60"/>
    </location>
</feature>
<name>A0A3B0PVP5_MYCSY</name>
<keyword evidence="1" id="KW-0472">Membrane</keyword>
<accession>A0A3B0PVP5</accession>
<dbReference type="EMBL" id="LS991953">
    <property type="protein sequence ID" value="SYV93531.1"/>
    <property type="molecule type" value="Genomic_DNA"/>
</dbReference>
<feature type="transmembrane region" description="Helical" evidence="1">
    <location>
        <begin position="12"/>
        <end position="33"/>
    </location>
</feature>
<evidence type="ECO:0000256" key="1">
    <source>
        <dbReference type="SAM" id="Phobius"/>
    </source>
</evidence>
<reference evidence="3" key="1">
    <citation type="submission" date="2018-06" db="EMBL/GenBank/DDBJ databases">
        <authorList>
            <consortium name="Pathogen Informatics"/>
        </authorList>
    </citation>
    <scope>NUCLEOTIDE SEQUENCE [LARGE SCALE GENOMIC DNA]</scope>
    <source>
        <strain evidence="3">NCTC10124</strain>
    </source>
</reference>
<evidence type="ECO:0000313" key="3">
    <source>
        <dbReference type="Proteomes" id="UP000259328"/>
    </source>
</evidence>
<protein>
    <submittedName>
        <fullName evidence="2">Uncharacterized protein</fullName>
    </submittedName>
</protein>
<proteinExistence type="predicted"/>
<dbReference type="AlphaFoldDB" id="A0A3B0PVP5"/>
<organism evidence="2 3">
    <name type="scientific">Mycoplasmopsis synoviae</name>
    <name type="common">Mycoplasma synoviae</name>
    <dbReference type="NCBI Taxonomy" id="2109"/>
    <lineage>
        <taxon>Bacteria</taxon>
        <taxon>Bacillati</taxon>
        <taxon>Mycoplasmatota</taxon>
        <taxon>Mycoplasmoidales</taxon>
        <taxon>Metamycoplasmataceae</taxon>
        <taxon>Mycoplasmopsis</taxon>
    </lineage>
</organism>
<sequence>MEPLRQEAFLFYSLLAIFFTLTGLVIMVYYQFFNRVKYYKIKRKYYYDYLMVDLVKYNQW</sequence>